<accession>A0ABN1JYP2</accession>
<dbReference type="Proteomes" id="UP001500279">
    <property type="component" value="Unassembled WGS sequence"/>
</dbReference>
<feature type="domain" description="MaoC-like" evidence="1">
    <location>
        <begin position="17"/>
        <end position="122"/>
    </location>
</feature>
<dbReference type="PANTHER" id="PTHR43664">
    <property type="entry name" value="MONOAMINE OXIDASE-RELATED"/>
    <property type="match status" value="1"/>
</dbReference>
<sequence>MSTPEHPRGRYFEDFAVGEEIVTPARTITSTDIVNFACISGDFNEIHTNFEYCKRTPFGEPIAHGPLVYAVAGGLWHAAGVNDGTILALLGVDEWRLVSPVKHGDTVHLVARVAEKKETSKPDRGVVAFDRRIVKQDGTVVQTMKTTLMYRRRPRD</sequence>
<gene>
    <name evidence="2" type="ORF">GCM10009107_20430</name>
</gene>
<evidence type="ECO:0000259" key="1">
    <source>
        <dbReference type="Pfam" id="PF01575"/>
    </source>
</evidence>
<name>A0ABN1JYP2_9BURK</name>
<dbReference type="Pfam" id="PF01575">
    <property type="entry name" value="MaoC_dehydratas"/>
    <property type="match status" value="1"/>
</dbReference>
<dbReference type="RefSeq" id="WP_141286498.1">
    <property type="nucleotide sequence ID" value="NZ_BAAAEW010000008.1"/>
</dbReference>
<dbReference type="InterPro" id="IPR029069">
    <property type="entry name" value="HotDog_dom_sf"/>
</dbReference>
<evidence type="ECO:0000313" key="2">
    <source>
        <dbReference type="EMBL" id="GAA0749560.1"/>
    </source>
</evidence>
<reference evidence="2 3" key="1">
    <citation type="journal article" date="2019" name="Int. J. Syst. Evol. Microbiol.">
        <title>The Global Catalogue of Microorganisms (GCM) 10K type strain sequencing project: providing services to taxonomists for standard genome sequencing and annotation.</title>
        <authorList>
            <consortium name="The Broad Institute Genomics Platform"/>
            <consortium name="The Broad Institute Genome Sequencing Center for Infectious Disease"/>
            <person name="Wu L."/>
            <person name="Ma J."/>
        </authorList>
    </citation>
    <scope>NUCLEOTIDE SEQUENCE [LARGE SCALE GENOMIC DNA]</scope>
    <source>
        <strain evidence="2 3">JCM 15503</strain>
    </source>
</reference>
<proteinExistence type="predicted"/>
<protein>
    <submittedName>
        <fullName evidence="2">MaoC/PaaZ C-terminal domain-containing protein</fullName>
    </submittedName>
</protein>
<keyword evidence="3" id="KW-1185">Reference proteome</keyword>
<dbReference type="InterPro" id="IPR052342">
    <property type="entry name" value="MCH/BMMD"/>
</dbReference>
<dbReference type="PANTHER" id="PTHR43664:SF1">
    <property type="entry name" value="BETA-METHYLMALYL-COA DEHYDRATASE"/>
    <property type="match status" value="1"/>
</dbReference>
<dbReference type="Gene3D" id="3.10.129.10">
    <property type="entry name" value="Hotdog Thioesterase"/>
    <property type="match status" value="1"/>
</dbReference>
<dbReference type="InterPro" id="IPR002539">
    <property type="entry name" value="MaoC-like_dom"/>
</dbReference>
<organism evidence="2 3">
    <name type="scientific">Ideonella azotifigens</name>
    <dbReference type="NCBI Taxonomy" id="513160"/>
    <lineage>
        <taxon>Bacteria</taxon>
        <taxon>Pseudomonadati</taxon>
        <taxon>Pseudomonadota</taxon>
        <taxon>Betaproteobacteria</taxon>
        <taxon>Burkholderiales</taxon>
        <taxon>Sphaerotilaceae</taxon>
        <taxon>Ideonella</taxon>
    </lineage>
</organism>
<evidence type="ECO:0000313" key="3">
    <source>
        <dbReference type="Proteomes" id="UP001500279"/>
    </source>
</evidence>
<dbReference type="EMBL" id="BAAAEW010000008">
    <property type="protein sequence ID" value="GAA0749560.1"/>
    <property type="molecule type" value="Genomic_DNA"/>
</dbReference>
<dbReference type="SUPFAM" id="SSF54637">
    <property type="entry name" value="Thioesterase/thiol ester dehydrase-isomerase"/>
    <property type="match status" value="1"/>
</dbReference>
<comment type="caution">
    <text evidence="2">The sequence shown here is derived from an EMBL/GenBank/DDBJ whole genome shotgun (WGS) entry which is preliminary data.</text>
</comment>